<evidence type="ECO:0000256" key="6">
    <source>
        <dbReference type="ARBA" id="ARBA00022695"/>
    </source>
</evidence>
<evidence type="ECO:0000256" key="3">
    <source>
        <dbReference type="ARBA" id="ARBA00012415"/>
    </source>
</evidence>
<evidence type="ECO:0000256" key="5">
    <source>
        <dbReference type="ARBA" id="ARBA00022679"/>
    </source>
</evidence>
<reference evidence="10" key="1">
    <citation type="submission" date="2016-11" db="UniProtKB">
        <authorList>
            <consortium name="WormBaseParasite"/>
        </authorList>
    </citation>
    <scope>IDENTIFICATION</scope>
</reference>
<dbReference type="GO" id="GO:0003983">
    <property type="term" value="F:UTP:glucose-1-phosphate uridylyltransferase activity"/>
    <property type="evidence" value="ECO:0007669"/>
    <property type="project" value="UniProtKB-EC"/>
</dbReference>
<dbReference type="WBParaSite" id="Hba_15267">
    <property type="protein sequence ID" value="Hba_15267"/>
    <property type="gene ID" value="Hba_15267"/>
</dbReference>
<dbReference type="GO" id="GO:0005978">
    <property type="term" value="P:glycogen biosynthetic process"/>
    <property type="evidence" value="ECO:0007669"/>
    <property type="project" value="UniProtKB-UniPathway"/>
</dbReference>
<dbReference type="AlphaFoldDB" id="A0A1I7XCT8"/>
<name>A0A1I7XCT8_HETBA</name>
<comment type="catalytic activity">
    <reaction evidence="8">
        <text>alpha-D-glucose 1-phosphate + UTP + H(+) = UDP-alpha-D-glucose + diphosphate</text>
        <dbReference type="Rhea" id="RHEA:19889"/>
        <dbReference type="ChEBI" id="CHEBI:15378"/>
        <dbReference type="ChEBI" id="CHEBI:33019"/>
        <dbReference type="ChEBI" id="CHEBI:46398"/>
        <dbReference type="ChEBI" id="CHEBI:58601"/>
        <dbReference type="ChEBI" id="CHEBI:58885"/>
        <dbReference type="EC" id="2.7.7.9"/>
    </reaction>
    <physiologicalReaction direction="left-to-right" evidence="8">
        <dbReference type="Rhea" id="RHEA:19890"/>
    </physiologicalReaction>
</comment>
<dbReference type="Pfam" id="PF01704">
    <property type="entry name" value="UDPGP"/>
    <property type="match status" value="1"/>
</dbReference>
<dbReference type="Proteomes" id="UP000095283">
    <property type="component" value="Unplaced"/>
</dbReference>
<dbReference type="GO" id="GO:0006011">
    <property type="term" value="P:UDP-alpha-D-glucose metabolic process"/>
    <property type="evidence" value="ECO:0007669"/>
    <property type="project" value="InterPro"/>
</dbReference>
<sequence>MADGQCFVRDVLDRLVVVKLNGGLGTTMGCEGPKSFIKVKNNLSFLDIALQQHKVTNIKFICKPINNVFLLLISYDINLVNKWFQLFNEINGCNVPLYLMNSFYTDEATLKVLNQQKNVWYPPGHGNIFQSLYYSGTLDQLLNDGRDIMFISNIDNTGATLNLSIAQFMCDNKTDYIMECTEKTQSDIKGGTLIDIDGQLMHLEIPQVPPEHIDEFCSIRTFKIFNTNNIWVNLNAVKQRLSSIRSEIIVNRKTLSSGRDVIQLETSVGGAICNFPNAFCIHVNRDRFLPVKRTEDLLALSSLFYSVDPSRSLCFPNCRPTPIIKLGKFFEKVADFHARFPYYPNMSCLKSLCIVGDILFEKNITLKGNVSIINKTGKQCIISSGSILEDEEKIFE</sequence>
<keyword evidence="9" id="KW-1185">Reference proteome</keyword>
<accession>A0A1I7XCT8</accession>
<evidence type="ECO:0000256" key="1">
    <source>
        <dbReference type="ARBA" id="ARBA00010401"/>
    </source>
</evidence>
<evidence type="ECO:0000256" key="2">
    <source>
        <dbReference type="ARBA" id="ARBA00011823"/>
    </source>
</evidence>
<comment type="subunit">
    <text evidence="2">Homooctamer.</text>
</comment>
<dbReference type="SUPFAM" id="SSF53448">
    <property type="entry name" value="Nucleotide-diphospho-sugar transferases"/>
    <property type="match status" value="1"/>
</dbReference>
<evidence type="ECO:0000313" key="10">
    <source>
        <dbReference type="WBParaSite" id="Hba_15267"/>
    </source>
</evidence>
<evidence type="ECO:0000256" key="7">
    <source>
        <dbReference type="ARBA" id="ARBA00023579"/>
    </source>
</evidence>
<dbReference type="InterPro" id="IPR016267">
    <property type="entry name" value="UDPGP_trans"/>
</dbReference>
<dbReference type="Gene3D" id="2.160.10.10">
    <property type="entry name" value="Hexapeptide repeat proteins"/>
    <property type="match status" value="1"/>
</dbReference>
<comment type="similarity">
    <text evidence="1">Belongs to the UDPGP type 1 family.</text>
</comment>
<dbReference type="UniPathway" id="UPA00164"/>
<evidence type="ECO:0000256" key="8">
    <source>
        <dbReference type="ARBA" id="ARBA00047432"/>
    </source>
</evidence>
<dbReference type="PANTHER" id="PTHR43511">
    <property type="match status" value="1"/>
</dbReference>
<protein>
    <recommendedName>
        <fullName evidence="4">UTP--glucose-1-phosphate uridylyltransferase</fullName>
        <ecNumber evidence="3">2.7.7.9</ecNumber>
    </recommendedName>
</protein>
<dbReference type="EC" id="2.7.7.9" evidence="3"/>
<evidence type="ECO:0000256" key="4">
    <source>
        <dbReference type="ARBA" id="ARBA00019048"/>
    </source>
</evidence>
<dbReference type="Gene3D" id="3.90.550.10">
    <property type="entry name" value="Spore Coat Polysaccharide Biosynthesis Protein SpsA, Chain A"/>
    <property type="match status" value="2"/>
</dbReference>
<keyword evidence="6" id="KW-0548">Nucleotidyltransferase</keyword>
<dbReference type="InterPro" id="IPR002618">
    <property type="entry name" value="UDPGP_fam"/>
</dbReference>
<evidence type="ECO:0000313" key="9">
    <source>
        <dbReference type="Proteomes" id="UP000095283"/>
    </source>
</evidence>
<keyword evidence="5" id="KW-0808">Transferase</keyword>
<comment type="function">
    <text evidence="7">UTP--glucose-1-phosphate uridylyltransferase catalyzing the conversion of glucose-1-phosphate into UDP-glucose, a crucial precursor for the production of glycogen.</text>
</comment>
<proteinExistence type="inferred from homology"/>
<dbReference type="FunFam" id="2.160.10.10:FF:000001">
    <property type="entry name" value="UTP--glucose-1-phosphate uridylyltransferase"/>
    <property type="match status" value="1"/>
</dbReference>
<organism evidence="9 10">
    <name type="scientific">Heterorhabditis bacteriophora</name>
    <name type="common">Entomopathogenic nematode worm</name>
    <dbReference type="NCBI Taxonomy" id="37862"/>
    <lineage>
        <taxon>Eukaryota</taxon>
        <taxon>Metazoa</taxon>
        <taxon>Ecdysozoa</taxon>
        <taxon>Nematoda</taxon>
        <taxon>Chromadorea</taxon>
        <taxon>Rhabditida</taxon>
        <taxon>Rhabditina</taxon>
        <taxon>Rhabditomorpha</taxon>
        <taxon>Strongyloidea</taxon>
        <taxon>Heterorhabditidae</taxon>
        <taxon>Heterorhabditis</taxon>
    </lineage>
</organism>
<dbReference type="InterPro" id="IPR029044">
    <property type="entry name" value="Nucleotide-diphossugar_trans"/>
</dbReference>